<feature type="domain" description="Lsr2 dimerization" evidence="3">
    <location>
        <begin position="1"/>
        <end position="57"/>
    </location>
</feature>
<dbReference type="RefSeq" id="WP_212324867.1">
    <property type="nucleotide sequence ID" value="NZ_AP024463.1"/>
</dbReference>
<dbReference type="Gene3D" id="3.30.60.230">
    <property type="entry name" value="Lsr2, dimerization domain"/>
    <property type="match status" value="1"/>
</dbReference>
<dbReference type="InterPro" id="IPR042261">
    <property type="entry name" value="Lsr2-like_dimerization"/>
</dbReference>
<dbReference type="InterPro" id="IPR055370">
    <property type="entry name" value="Lsr2_DNA-bd"/>
</dbReference>
<evidence type="ECO:0000256" key="1">
    <source>
        <dbReference type="ARBA" id="ARBA00023125"/>
    </source>
</evidence>
<keyword evidence="6" id="KW-1185">Reference proteome</keyword>
<dbReference type="Proteomes" id="UP000678513">
    <property type="component" value="Chromosome"/>
</dbReference>
<dbReference type="EMBL" id="CP072384">
    <property type="protein sequence ID" value="QUC08630.1"/>
    <property type="molecule type" value="Genomic_DNA"/>
</dbReference>
<dbReference type="InterPro" id="IPR024412">
    <property type="entry name" value="Lsr2_dim_dom"/>
</dbReference>
<sequence length="111" mass="12366">MAREVQIFLKDDIDGSVADRNVTFALDGTEYEIDLSEANIDKLVKGLEPWITAARRVRNSSRTAAKGRGRRRANEGPSTNDVRVWAREQGHEVSDRGRIPTAIMAAYEAAH</sequence>
<evidence type="ECO:0000313" key="5">
    <source>
        <dbReference type="EMBL" id="QUC08630.1"/>
    </source>
</evidence>
<dbReference type="InterPro" id="IPR036625">
    <property type="entry name" value="E3-bd_dom_sf"/>
</dbReference>
<feature type="region of interest" description="Disordered" evidence="2">
    <location>
        <begin position="58"/>
        <end position="82"/>
    </location>
</feature>
<evidence type="ECO:0000256" key="2">
    <source>
        <dbReference type="SAM" id="MobiDB-lite"/>
    </source>
</evidence>
<dbReference type="Gene3D" id="4.10.320.10">
    <property type="entry name" value="E3-binding domain"/>
    <property type="match status" value="1"/>
</dbReference>
<evidence type="ECO:0000259" key="3">
    <source>
        <dbReference type="Pfam" id="PF11774"/>
    </source>
</evidence>
<gene>
    <name evidence="5" type="ORF">J5A65_02455</name>
</gene>
<dbReference type="Pfam" id="PF11774">
    <property type="entry name" value="Lsr2"/>
    <property type="match status" value="1"/>
</dbReference>
<dbReference type="Pfam" id="PF23359">
    <property type="entry name" value="Lsr2_DNA-bd"/>
    <property type="match status" value="1"/>
</dbReference>
<feature type="compositionally biased region" description="Basic residues" evidence="2">
    <location>
        <begin position="58"/>
        <end position="71"/>
    </location>
</feature>
<proteinExistence type="predicted"/>
<organism evidence="5 6">
    <name type="scientific">Arachnia rubra</name>
    <dbReference type="NCBI Taxonomy" id="1547448"/>
    <lineage>
        <taxon>Bacteria</taxon>
        <taxon>Bacillati</taxon>
        <taxon>Actinomycetota</taxon>
        <taxon>Actinomycetes</taxon>
        <taxon>Propionibacteriales</taxon>
        <taxon>Propionibacteriaceae</taxon>
        <taxon>Arachnia</taxon>
    </lineage>
</organism>
<reference evidence="5 6" key="1">
    <citation type="submission" date="2021-03" db="EMBL/GenBank/DDBJ databases">
        <title>Human Oral Microbial Genomes.</title>
        <authorList>
            <person name="Johnston C.D."/>
            <person name="Chen T."/>
            <person name="Dewhirst F.E."/>
        </authorList>
    </citation>
    <scope>NUCLEOTIDE SEQUENCE [LARGE SCALE GENOMIC DNA]</scope>
    <source>
        <strain evidence="5 6">DSMZ 100122</strain>
    </source>
</reference>
<keyword evidence="1" id="KW-0238">DNA-binding</keyword>
<evidence type="ECO:0000259" key="4">
    <source>
        <dbReference type="Pfam" id="PF23359"/>
    </source>
</evidence>
<accession>A0ABX7Y5Z8</accession>
<evidence type="ECO:0000313" key="6">
    <source>
        <dbReference type="Proteomes" id="UP000678513"/>
    </source>
</evidence>
<protein>
    <submittedName>
        <fullName evidence="5">Lsr2 family protein</fullName>
    </submittedName>
</protein>
<name>A0ABX7Y5Z8_9ACTN</name>
<feature type="domain" description="Lsr2 DNA-binding" evidence="4">
    <location>
        <begin position="76"/>
        <end position="110"/>
    </location>
</feature>